<gene>
    <name evidence="1" type="ORF">SSOG_07939</name>
</gene>
<dbReference type="EMBL" id="GG657754">
    <property type="protein sequence ID" value="EFL28225.1"/>
    <property type="molecule type" value="Genomic_DNA"/>
</dbReference>
<sequence>MRGPVRGRQLLLKWGKWAPEGSLSAGFRGRIVIELGKLLLSDTTLNHSDCHYGGVILTS</sequence>
<name>D9WRY1_9ACTN</name>
<dbReference type="AlphaFoldDB" id="D9WRY1"/>
<evidence type="ECO:0000313" key="1">
    <source>
        <dbReference type="EMBL" id="EFL28225.1"/>
    </source>
</evidence>
<evidence type="ECO:0000313" key="2">
    <source>
        <dbReference type="Proteomes" id="UP000003963"/>
    </source>
</evidence>
<proteinExistence type="predicted"/>
<organism evidence="1 2">
    <name type="scientific">Streptomyces himastatinicus ATCC 53653</name>
    <dbReference type="NCBI Taxonomy" id="457427"/>
    <lineage>
        <taxon>Bacteria</taxon>
        <taxon>Bacillati</taxon>
        <taxon>Actinomycetota</taxon>
        <taxon>Actinomycetes</taxon>
        <taxon>Kitasatosporales</taxon>
        <taxon>Streptomycetaceae</taxon>
        <taxon>Streptomyces</taxon>
        <taxon>Streptomyces violaceusniger group</taxon>
    </lineage>
</organism>
<accession>D9WRY1</accession>
<protein>
    <submittedName>
        <fullName evidence="1">Uncharacterized protein</fullName>
    </submittedName>
</protein>
<dbReference type="Proteomes" id="UP000003963">
    <property type="component" value="Unassembled WGS sequence"/>
</dbReference>
<dbReference type="HOGENOM" id="CLU_2958854_0_0_11"/>
<reference evidence="1 2" key="1">
    <citation type="submission" date="2009-02" db="EMBL/GenBank/DDBJ databases">
        <title>Annotation of Streptomyces hygroscopicus strain ATCC 53653.</title>
        <authorList>
            <consortium name="The Broad Institute Genome Sequencing Platform"/>
            <consortium name="Broad Institute Microbial Sequencing Center"/>
            <person name="Fischbach M."/>
            <person name="Godfrey P."/>
            <person name="Ward D."/>
            <person name="Young S."/>
            <person name="Zeng Q."/>
            <person name="Koehrsen M."/>
            <person name="Alvarado L."/>
            <person name="Berlin A.M."/>
            <person name="Bochicchio J."/>
            <person name="Borenstein D."/>
            <person name="Chapman S.B."/>
            <person name="Chen Z."/>
            <person name="Engels R."/>
            <person name="Freedman E."/>
            <person name="Gellesch M."/>
            <person name="Goldberg J."/>
            <person name="Griggs A."/>
            <person name="Gujja S."/>
            <person name="Heilman E.R."/>
            <person name="Heiman D.I."/>
            <person name="Hepburn T.A."/>
            <person name="Howarth C."/>
            <person name="Jen D."/>
            <person name="Larson L."/>
            <person name="Lewis B."/>
            <person name="Mehta T."/>
            <person name="Park D."/>
            <person name="Pearson M."/>
            <person name="Richards J."/>
            <person name="Roberts A."/>
            <person name="Saif S."/>
            <person name="Shea T.D."/>
            <person name="Shenoy N."/>
            <person name="Sisk P."/>
            <person name="Stolte C."/>
            <person name="Sykes S.N."/>
            <person name="Thomson T."/>
            <person name="Walk T."/>
            <person name="White J."/>
            <person name="Yandava C."/>
            <person name="Straight P."/>
            <person name="Clardy J."/>
            <person name="Hung D."/>
            <person name="Kolter R."/>
            <person name="Mekalanos J."/>
            <person name="Walker S."/>
            <person name="Walsh C.T."/>
            <person name="Wieland-Brown L.C."/>
            <person name="Haas B."/>
            <person name="Nusbaum C."/>
            <person name="Birren B."/>
        </authorList>
    </citation>
    <scope>NUCLEOTIDE SEQUENCE [LARGE SCALE GENOMIC DNA]</scope>
    <source>
        <strain evidence="1 2">ATCC 53653</strain>
    </source>
</reference>
<keyword evidence="2" id="KW-1185">Reference proteome</keyword>